<evidence type="ECO:0000256" key="3">
    <source>
        <dbReference type="ARBA" id="ARBA00011245"/>
    </source>
</evidence>
<evidence type="ECO:0000256" key="6">
    <source>
        <dbReference type="ARBA" id="ARBA00022691"/>
    </source>
</evidence>
<protein>
    <recommendedName>
        <fullName evidence="11 13">S-adenosylmethionine:tRNA ribosyltransferase-isomerase</fullName>
        <ecNumber evidence="10 13">2.4.99.17</ecNumber>
    </recommendedName>
    <alternativeName>
        <fullName evidence="12 13">Queuosine biosynthesis protein QueA</fullName>
    </alternativeName>
</protein>
<dbReference type="UniPathway" id="UPA00392"/>
<dbReference type="HAMAP" id="MF_00113">
    <property type="entry name" value="QueA"/>
    <property type="match status" value="1"/>
</dbReference>
<comment type="catalytic activity">
    <reaction evidence="8 13">
        <text>7-aminomethyl-7-carbaguanosine(34) in tRNA + S-adenosyl-L-methionine = epoxyqueuosine(34) in tRNA + adenine + L-methionine + 2 H(+)</text>
        <dbReference type="Rhea" id="RHEA:32155"/>
        <dbReference type="Rhea" id="RHEA-COMP:10342"/>
        <dbReference type="Rhea" id="RHEA-COMP:18582"/>
        <dbReference type="ChEBI" id="CHEBI:15378"/>
        <dbReference type="ChEBI" id="CHEBI:16708"/>
        <dbReference type="ChEBI" id="CHEBI:57844"/>
        <dbReference type="ChEBI" id="CHEBI:59789"/>
        <dbReference type="ChEBI" id="CHEBI:82833"/>
        <dbReference type="ChEBI" id="CHEBI:194443"/>
        <dbReference type="EC" id="2.4.99.17"/>
    </reaction>
</comment>
<accession>A0A7C4S1C1</accession>
<reference evidence="15" key="1">
    <citation type="journal article" date="2020" name="mSystems">
        <title>Genome- and Community-Level Interaction Insights into Carbon Utilization and Element Cycling Functions of Hydrothermarchaeota in Hydrothermal Sediment.</title>
        <authorList>
            <person name="Zhou Z."/>
            <person name="Liu Y."/>
            <person name="Xu W."/>
            <person name="Pan J."/>
            <person name="Luo Z.H."/>
            <person name="Li M."/>
        </authorList>
    </citation>
    <scope>NUCLEOTIDE SEQUENCE [LARGE SCALE GENOMIC DNA]</scope>
    <source>
        <strain evidence="15">SpSt-594</strain>
        <strain evidence="14">SpSt-655</strain>
    </source>
</reference>
<dbReference type="EMBL" id="DTBX01000001">
    <property type="protein sequence ID" value="HGQ54833.1"/>
    <property type="molecule type" value="Genomic_DNA"/>
</dbReference>
<dbReference type="GO" id="GO:0005737">
    <property type="term" value="C:cytoplasm"/>
    <property type="evidence" value="ECO:0007669"/>
    <property type="project" value="UniProtKB-SubCell"/>
</dbReference>
<evidence type="ECO:0000256" key="7">
    <source>
        <dbReference type="ARBA" id="ARBA00022785"/>
    </source>
</evidence>
<dbReference type="NCBIfam" id="TIGR00113">
    <property type="entry name" value="queA"/>
    <property type="match status" value="1"/>
</dbReference>
<comment type="caution">
    <text evidence="15">The sequence shown here is derived from an EMBL/GenBank/DDBJ whole genome shotgun (WGS) entry which is preliminary data.</text>
</comment>
<dbReference type="InterPro" id="IPR042118">
    <property type="entry name" value="QueA_dom1"/>
</dbReference>
<comment type="similarity">
    <text evidence="9 13">Belongs to the QueA family.</text>
</comment>
<dbReference type="SUPFAM" id="SSF111337">
    <property type="entry name" value="QueA-like"/>
    <property type="match status" value="1"/>
</dbReference>
<dbReference type="EMBL" id="DSZH01000106">
    <property type="protein sequence ID" value="HGU47384.1"/>
    <property type="molecule type" value="Genomic_DNA"/>
</dbReference>
<evidence type="ECO:0000256" key="9">
    <source>
        <dbReference type="ARBA" id="ARBA00061210"/>
    </source>
</evidence>
<evidence type="ECO:0000256" key="5">
    <source>
        <dbReference type="ARBA" id="ARBA00022679"/>
    </source>
</evidence>
<dbReference type="AlphaFoldDB" id="A0A7C4S1C1"/>
<sequence length="337" mass="39434">MKLNEFDYYLPKELIAQEPPKERGFSRLLIVNRKERSFQERNFNDIIEYLNPGDLIIFNNTKVIKARLYVKLPDGKEGEILLVRKIGENLWEALTRPAKKMKEGIILKIDGQEIKILERKKEGVRIIQFLNSSDREVIEKYGNIPLPPYIKNLNIKEDDYQTIFATKEGAVAAPTAGFHFTNELIEKIREKKVKIGFLTLHCSLGTFRPIKTENIEDHQMYYEDYEIPEDLIKMVEETKKENKRIIACGTTVVRALESQMKDFDKLLPGYYTTNLFIYPPFQFKIIDALITNFHLPKSPLLLLVCAFAGKELIFQAYQYAIERKFYFYSFGDAMFII</sequence>
<dbReference type="Gene3D" id="3.40.1780.10">
    <property type="entry name" value="QueA-like"/>
    <property type="match status" value="2"/>
</dbReference>
<comment type="pathway">
    <text evidence="2 13">tRNA modification; tRNA-queuosine biosynthesis.</text>
</comment>
<dbReference type="NCBIfam" id="NF001140">
    <property type="entry name" value="PRK00147.1"/>
    <property type="match status" value="1"/>
</dbReference>
<evidence type="ECO:0000256" key="13">
    <source>
        <dbReference type="HAMAP-Rule" id="MF_00113"/>
    </source>
</evidence>
<evidence type="ECO:0000256" key="8">
    <source>
        <dbReference type="ARBA" id="ARBA00052751"/>
    </source>
</evidence>
<dbReference type="GO" id="GO:0051075">
    <property type="term" value="F:S-adenosylmethionine:tRNA ribosyltransferase-isomerase activity"/>
    <property type="evidence" value="ECO:0007669"/>
    <property type="project" value="UniProtKB-EC"/>
</dbReference>
<dbReference type="InterPro" id="IPR036100">
    <property type="entry name" value="QueA_sf"/>
</dbReference>
<evidence type="ECO:0000256" key="12">
    <source>
        <dbReference type="ARBA" id="ARBA00076160"/>
    </source>
</evidence>
<keyword evidence="5 13" id="KW-0808">Transferase</keyword>
<dbReference type="EC" id="2.4.99.17" evidence="10 13"/>
<dbReference type="Gene3D" id="2.40.10.240">
    <property type="entry name" value="QueA-like"/>
    <property type="match status" value="1"/>
</dbReference>
<evidence type="ECO:0000256" key="2">
    <source>
        <dbReference type="ARBA" id="ARBA00004691"/>
    </source>
</evidence>
<evidence type="ECO:0000256" key="11">
    <source>
        <dbReference type="ARBA" id="ARBA00069325"/>
    </source>
</evidence>
<evidence type="ECO:0000256" key="4">
    <source>
        <dbReference type="ARBA" id="ARBA00022490"/>
    </source>
</evidence>
<organism evidence="15">
    <name type="scientific">candidate division WOR-3 bacterium</name>
    <dbReference type="NCBI Taxonomy" id="2052148"/>
    <lineage>
        <taxon>Bacteria</taxon>
        <taxon>Bacteria division WOR-3</taxon>
    </lineage>
</organism>
<keyword evidence="15" id="KW-0413">Isomerase</keyword>
<dbReference type="InterPro" id="IPR003699">
    <property type="entry name" value="QueA"/>
</dbReference>
<gene>
    <name evidence="13 15" type="primary">queA</name>
    <name evidence="15" type="ORF">ENT60_02335</name>
    <name evidence="14" type="ORF">ENU28_00020</name>
</gene>
<name>A0A7C4S1C1_UNCW3</name>
<keyword evidence="4 13" id="KW-0963">Cytoplasm</keyword>
<dbReference type="InterPro" id="IPR042119">
    <property type="entry name" value="QueA_dom2"/>
</dbReference>
<dbReference type="Pfam" id="PF02547">
    <property type="entry name" value="Queuosine_synth"/>
    <property type="match status" value="1"/>
</dbReference>
<keyword evidence="15" id="KW-0328">Glycosyltransferase</keyword>
<proteinExistence type="inferred from homology"/>
<comment type="subunit">
    <text evidence="3 13">Monomer.</text>
</comment>
<keyword evidence="7 13" id="KW-0671">Queuosine biosynthesis</keyword>
<keyword evidence="6 13" id="KW-0949">S-adenosyl-L-methionine</keyword>
<dbReference type="GO" id="GO:0008616">
    <property type="term" value="P:tRNA queuosine(34) biosynthetic process"/>
    <property type="evidence" value="ECO:0007669"/>
    <property type="project" value="UniProtKB-UniRule"/>
</dbReference>
<dbReference type="FunFam" id="3.40.1780.10:FF:000001">
    <property type="entry name" value="S-adenosylmethionine:tRNA ribosyltransferase-isomerase"/>
    <property type="match status" value="1"/>
</dbReference>
<evidence type="ECO:0000313" key="15">
    <source>
        <dbReference type="EMBL" id="HGU47384.1"/>
    </source>
</evidence>
<comment type="function">
    <text evidence="13">Transfers and isomerizes the ribose moiety from AdoMet to the 7-aminomethyl group of 7-deazaguanine (preQ1-tRNA) to give epoxyqueuosine (oQ-tRNA).</text>
</comment>
<dbReference type="PANTHER" id="PTHR30307:SF0">
    <property type="entry name" value="S-ADENOSYLMETHIONINE:TRNA RIBOSYLTRANSFERASE-ISOMERASE"/>
    <property type="match status" value="1"/>
</dbReference>
<comment type="subcellular location">
    <subcellularLocation>
        <location evidence="1 13">Cytoplasm</location>
    </subcellularLocation>
</comment>
<evidence type="ECO:0000313" key="14">
    <source>
        <dbReference type="EMBL" id="HGQ54833.1"/>
    </source>
</evidence>
<dbReference type="PANTHER" id="PTHR30307">
    <property type="entry name" value="S-ADENOSYLMETHIONINE:TRNA RIBOSYLTRANSFERASE-ISOMERASE"/>
    <property type="match status" value="1"/>
</dbReference>
<evidence type="ECO:0000256" key="10">
    <source>
        <dbReference type="ARBA" id="ARBA00066503"/>
    </source>
</evidence>
<evidence type="ECO:0000256" key="1">
    <source>
        <dbReference type="ARBA" id="ARBA00004496"/>
    </source>
</evidence>